<dbReference type="Gene3D" id="1.10.10.10">
    <property type="entry name" value="Winged helix-like DNA-binding domain superfamily/Winged helix DNA-binding domain"/>
    <property type="match status" value="2"/>
</dbReference>
<dbReference type="RefSeq" id="WP_041132923.1">
    <property type="nucleotide sequence ID" value="NZ_CP010407.1"/>
</dbReference>
<dbReference type="PANTHER" id="PTHR30154:SF34">
    <property type="entry name" value="TRANSCRIPTIONAL REGULATOR AZLB"/>
    <property type="match status" value="1"/>
</dbReference>
<dbReference type="Proteomes" id="UP000031774">
    <property type="component" value="Chromosome"/>
</dbReference>
<dbReference type="STRING" id="362257.SVTN_36600"/>
<dbReference type="InterPro" id="IPR019887">
    <property type="entry name" value="Tscrpt_reg_AsnC/Lrp_C"/>
</dbReference>
<evidence type="ECO:0000256" key="2">
    <source>
        <dbReference type="ARBA" id="ARBA00023125"/>
    </source>
</evidence>
<dbReference type="InterPro" id="IPR011008">
    <property type="entry name" value="Dimeric_a/b-barrel"/>
</dbReference>
<evidence type="ECO:0000313" key="7">
    <source>
        <dbReference type="Proteomes" id="UP000031774"/>
    </source>
</evidence>
<dbReference type="Pfam" id="PF13404">
    <property type="entry name" value="HTH_AsnC-type"/>
    <property type="match status" value="2"/>
</dbReference>
<name>A0A0B5IER4_9ACTN</name>
<organism evidence="6 7">
    <name type="scientific">Streptomyces vietnamensis</name>
    <dbReference type="NCBI Taxonomy" id="362257"/>
    <lineage>
        <taxon>Bacteria</taxon>
        <taxon>Bacillati</taxon>
        <taxon>Actinomycetota</taxon>
        <taxon>Actinomycetes</taxon>
        <taxon>Kitasatosporales</taxon>
        <taxon>Streptomycetaceae</taxon>
        <taxon>Streptomyces</taxon>
    </lineage>
</organism>
<feature type="domain" description="HTH asnC-type" evidence="5">
    <location>
        <begin position="199"/>
        <end position="235"/>
    </location>
</feature>
<dbReference type="KEGG" id="svt:SVTN_36600"/>
<evidence type="ECO:0000259" key="4">
    <source>
        <dbReference type="Pfam" id="PF01037"/>
    </source>
</evidence>
<evidence type="ECO:0000313" key="6">
    <source>
        <dbReference type="EMBL" id="AJF69002.1"/>
    </source>
</evidence>
<dbReference type="InterPro" id="IPR019888">
    <property type="entry name" value="Tscrpt_reg_AsnC-like"/>
</dbReference>
<dbReference type="PROSITE" id="PS00519">
    <property type="entry name" value="HTH_ASNC_1"/>
    <property type="match status" value="1"/>
</dbReference>
<dbReference type="InterPro" id="IPR019885">
    <property type="entry name" value="Tscrpt_reg_HTH_AsnC-type_CS"/>
</dbReference>
<accession>A0A0B5IER4</accession>
<gene>
    <name evidence="6" type="ORF">SVTN_36600</name>
</gene>
<dbReference type="HOGENOM" id="CLU_044190_1_0_11"/>
<evidence type="ECO:0000256" key="3">
    <source>
        <dbReference type="ARBA" id="ARBA00023163"/>
    </source>
</evidence>
<dbReference type="SMART" id="SM00344">
    <property type="entry name" value="HTH_ASNC"/>
    <property type="match status" value="2"/>
</dbReference>
<dbReference type="InterPro" id="IPR036390">
    <property type="entry name" value="WH_DNA-bd_sf"/>
</dbReference>
<keyword evidence="7" id="KW-1185">Reference proteome</keyword>
<sequence length="356" mass="39083">MPESILEPMNPPDSRAPDPDARFTELDLALVEALQAAPRAPWSRIGRALGIDATTAARRWERLRASGLAWITAYDAAKSTTVAYVDVRCRPRSLEAVTTALTRLPWVFSVDETAGDFDLFVSVAAADLPALGRSVNRTIGGMRGVRSTRTRLGITLYGEGGDWRMRAMEPAGRAELTTPRTSRRAVYSAHMHDRPSPEDRALMTLLGGNGRLGYTELGAATGMSEHTARRRVQRMIREGDITIRCDLAHPLAGLSTMVLYRVTVPHSQVEATGNALARMEEVRLCVSVSGPDNLLVMVWLHGLHAIDPFEAVLAERFPLLEVKDRTIGLHSPKRMGWLLDASGRATRRVPLALPQP</sequence>
<evidence type="ECO:0000256" key="1">
    <source>
        <dbReference type="ARBA" id="ARBA00023015"/>
    </source>
</evidence>
<dbReference type="GO" id="GO:0005829">
    <property type="term" value="C:cytosol"/>
    <property type="evidence" value="ECO:0007669"/>
    <property type="project" value="TreeGrafter"/>
</dbReference>
<dbReference type="InterPro" id="IPR000485">
    <property type="entry name" value="AsnC-type_HTH_dom"/>
</dbReference>
<dbReference type="SUPFAM" id="SSF54909">
    <property type="entry name" value="Dimeric alpha+beta barrel"/>
    <property type="match status" value="2"/>
</dbReference>
<dbReference type="SUPFAM" id="SSF46785">
    <property type="entry name" value="Winged helix' DNA-binding domain"/>
    <property type="match status" value="1"/>
</dbReference>
<keyword evidence="2" id="KW-0238">DNA-binding</keyword>
<keyword evidence="3" id="KW-0804">Transcription</keyword>
<dbReference type="PRINTS" id="PR00033">
    <property type="entry name" value="HTHASNC"/>
</dbReference>
<feature type="domain" description="Transcription regulator AsnC/Lrp ligand binding" evidence="4">
    <location>
        <begin position="85"/>
        <end position="151"/>
    </location>
</feature>
<dbReference type="PANTHER" id="PTHR30154">
    <property type="entry name" value="LEUCINE-RESPONSIVE REGULATORY PROTEIN"/>
    <property type="match status" value="1"/>
</dbReference>
<dbReference type="EMBL" id="CP010407">
    <property type="protein sequence ID" value="AJF69002.1"/>
    <property type="molecule type" value="Genomic_DNA"/>
</dbReference>
<proteinExistence type="predicted"/>
<dbReference type="Pfam" id="PF01037">
    <property type="entry name" value="AsnC_trans_reg"/>
    <property type="match status" value="1"/>
</dbReference>
<dbReference type="GO" id="GO:0043200">
    <property type="term" value="P:response to amino acid"/>
    <property type="evidence" value="ECO:0007669"/>
    <property type="project" value="TreeGrafter"/>
</dbReference>
<dbReference type="GO" id="GO:0043565">
    <property type="term" value="F:sequence-specific DNA binding"/>
    <property type="evidence" value="ECO:0007669"/>
    <property type="project" value="InterPro"/>
</dbReference>
<feature type="domain" description="HTH asnC-type" evidence="5">
    <location>
        <begin position="25"/>
        <end position="64"/>
    </location>
</feature>
<keyword evidence="1" id="KW-0805">Transcription regulation</keyword>
<dbReference type="Gene3D" id="3.30.70.920">
    <property type="match status" value="1"/>
</dbReference>
<protein>
    <submittedName>
        <fullName evidence="6">AsnC family transcriptional regulator</fullName>
    </submittedName>
</protein>
<dbReference type="AlphaFoldDB" id="A0A0B5IER4"/>
<reference evidence="6 7" key="1">
    <citation type="submission" date="2014-12" db="EMBL/GenBank/DDBJ databases">
        <title>Complete genome sequence of Streptomyces vietnamensis strain GIMV4.0001, a genetic manipulable producer of the benzoisochromanequinone antibiotic granaticin.</title>
        <authorList>
            <person name="Deng M.R."/>
            <person name="Guo J."/>
            <person name="Ma L.Y."/>
            <person name="Feng G.D."/>
            <person name="Mo C.Y."/>
            <person name="Zhu H.H."/>
        </authorList>
    </citation>
    <scope>NUCLEOTIDE SEQUENCE [LARGE SCALE GENOMIC DNA]</scope>
    <source>
        <strain evidence="7">GIMV4.0001</strain>
    </source>
</reference>
<dbReference type="InterPro" id="IPR036388">
    <property type="entry name" value="WH-like_DNA-bd_sf"/>
</dbReference>
<evidence type="ECO:0000259" key="5">
    <source>
        <dbReference type="Pfam" id="PF13404"/>
    </source>
</evidence>